<evidence type="ECO:0000313" key="3">
    <source>
        <dbReference type="Proteomes" id="UP000006727"/>
    </source>
</evidence>
<reference evidence="2" key="3">
    <citation type="submission" date="2020-12" db="UniProtKB">
        <authorList>
            <consortium name="EnsemblPlants"/>
        </authorList>
    </citation>
    <scope>IDENTIFICATION</scope>
</reference>
<sequence>MLNLLTIAVSSQRAAGFTSHPLYLQIRCGSCRELIGEKGMDADQLSLLPILEDQFRTHCGKGWTKSHGDDTTVSWLLLRRYLSRQVWECRRSALEFLVVG</sequence>
<evidence type="ECO:0000313" key="2">
    <source>
        <dbReference type="EnsemblPlants" id="PAC:32961537.CDS.1"/>
    </source>
</evidence>
<dbReference type="EnsemblPlants" id="Pp3c14_6959V3.1">
    <property type="protein sequence ID" value="PAC:32961537.CDS.1"/>
    <property type="gene ID" value="Pp3c14_6959"/>
</dbReference>
<dbReference type="InParanoid" id="A0A2K1JGP5"/>
<reference evidence="1 3" key="2">
    <citation type="journal article" date="2018" name="Plant J.">
        <title>The Physcomitrella patens chromosome-scale assembly reveals moss genome structure and evolution.</title>
        <authorList>
            <person name="Lang D."/>
            <person name="Ullrich K.K."/>
            <person name="Murat F."/>
            <person name="Fuchs J."/>
            <person name="Jenkins J."/>
            <person name="Haas F.B."/>
            <person name="Piednoel M."/>
            <person name="Gundlach H."/>
            <person name="Van Bel M."/>
            <person name="Meyberg R."/>
            <person name="Vives C."/>
            <person name="Morata J."/>
            <person name="Symeonidi A."/>
            <person name="Hiss M."/>
            <person name="Muchero W."/>
            <person name="Kamisugi Y."/>
            <person name="Saleh O."/>
            <person name="Blanc G."/>
            <person name="Decker E.L."/>
            <person name="van Gessel N."/>
            <person name="Grimwood J."/>
            <person name="Hayes R.D."/>
            <person name="Graham S.W."/>
            <person name="Gunter L.E."/>
            <person name="McDaniel S.F."/>
            <person name="Hoernstein S.N.W."/>
            <person name="Larsson A."/>
            <person name="Li F.W."/>
            <person name="Perroud P.F."/>
            <person name="Phillips J."/>
            <person name="Ranjan P."/>
            <person name="Rokshar D.S."/>
            <person name="Rothfels C.J."/>
            <person name="Schneider L."/>
            <person name="Shu S."/>
            <person name="Stevenson D.W."/>
            <person name="Thummler F."/>
            <person name="Tillich M."/>
            <person name="Villarreal Aguilar J.C."/>
            <person name="Widiez T."/>
            <person name="Wong G.K."/>
            <person name="Wymore A."/>
            <person name="Zhang Y."/>
            <person name="Zimmer A.D."/>
            <person name="Quatrano R.S."/>
            <person name="Mayer K.F.X."/>
            <person name="Goodstein D."/>
            <person name="Casacuberta J.M."/>
            <person name="Vandepoele K."/>
            <person name="Reski R."/>
            <person name="Cuming A.C."/>
            <person name="Tuskan G.A."/>
            <person name="Maumus F."/>
            <person name="Salse J."/>
            <person name="Schmutz J."/>
            <person name="Rensing S.A."/>
        </authorList>
    </citation>
    <scope>NUCLEOTIDE SEQUENCE [LARGE SCALE GENOMIC DNA]</scope>
    <source>
        <strain evidence="2 3">cv. Gransden 2004</strain>
    </source>
</reference>
<evidence type="ECO:0000313" key="1">
    <source>
        <dbReference type="EMBL" id="PNR40732.1"/>
    </source>
</evidence>
<gene>
    <name evidence="1" type="ORF">PHYPA_018135</name>
</gene>
<dbReference type="Gramene" id="Pp3c14_6959V3.1">
    <property type="protein sequence ID" value="PAC:32961537.CDS.1"/>
    <property type="gene ID" value="Pp3c14_6959"/>
</dbReference>
<dbReference type="EMBL" id="ABEU02000014">
    <property type="protein sequence ID" value="PNR40732.1"/>
    <property type="molecule type" value="Genomic_DNA"/>
</dbReference>
<dbReference type="Proteomes" id="UP000006727">
    <property type="component" value="Chromosome 14"/>
</dbReference>
<reference evidence="1 3" key="1">
    <citation type="journal article" date="2008" name="Science">
        <title>The Physcomitrella genome reveals evolutionary insights into the conquest of land by plants.</title>
        <authorList>
            <person name="Rensing S."/>
            <person name="Lang D."/>
            <person name="Zimmer A."/>
            <person name="Terry A."/>
            <person name="Salamov A."/>
            <person name="Shapiro H."/>
            <person name="Nishiyama T."/>
            <person name="Perroud P.-F."/>
            <person name="Lindquist E."/>
            <person name="Kamisugi Y."/>
            <person name="Tanahashi T."/>
            <person name="Sakakibara K."/>
            <person name="Fujita T."/>
            <person name="Oishi K."/>
            <person name="Shin-I T."/>
            <person name="Kuroki Y."/>
            <person name="Toyoda A."/>
            <person name="Suzuki Y."/>
            <person name="Hashimoto A."/>
            <person name="Yamaguchi K."/>
            <person name="Sugano A."/>
            <person name="Kohara Y."/>
            <person name="Fujiyama A."/>
            <person name="Anterola A."/>
            <person name="Aoki S."/>
            <person name="Ashton N."/>
            <person name="Barbazuk W.B."/>
            <person name="Barker E."/>
            <person name="Bennetzen J."/>
            <person name="Bezanilla M."/>
            <person name="Blankenship R."/>
            <person name="Cho S.H."/>
            <person name="Dutcher S."/>
            <person name="Estelle M."/>
            <person name="Fawcett J.A."/>
            <person name="Gundlach H."/>
            <person name="Hanada K."/>
            <person name="Heyl A."/>
            <person name="Hicks K.A."/>
            <person name="Hugh J."/>
            <person name="Lohr M."/>
            <person name="Mayer K."/>
            <person name="Melkozernov A."/>
            <person name="Murata T."/>
            <person name="Nelson D."/>
            <person name="Pils B."/>
            <person name="Prigge M."/>
            <person name="Reiss B."/>
            <person name="Renner T."/>
            <person name="Rombauts S."/>
            <person name="Rushton P."/>
            <person name="Sanderfoot A."/>
            <person name="Schween G."/>
            <person name="Shiu S.-H."/>
            <person name="Stueber K."/>
            <person name="Theodoulou F.L."/>
            <person name="Tu H."/>
            <person name="Van de Peer Y."/>
            <person name="Verrier P.J."/>
            <person name="Waters E."/>
            <person name="Wood A."/>
            <person name="Yang L."/>
            <person name="Cove D."/>
            <person name="Cuming A."/>
            <person name="Hasebe M."/>
            <person name="Lucas S."/>
            <person name="Mishler D.B."/>
            <person name="Reski R."/>
            <person name="Grigoriev I."/>
            <person name="Quatrano R.S."/>
            <person name="Boore J.L."/>
        </authorList>
    </citation>
    <scope>NUCLEOTIDE SEQUENCE [LARGE SCALE GENOMIC DNA]</scope>
    <source>
        <strain evidence="2 3">cv. Gransden 2004</strain>
    </source>
</reference>
<protein>
    <submittedName>
        <fullName evidence="1 2">Uncharacterized protein</fullName>
    </submittedName>
</protein>
<proteinExistence type="predicted"/>
<name>A0A2K1JGP5_PHYPA</name>
<keyword evidence="3" id="KW-1185">Reference proteome</keyword>
<organism evidence="1">
    <name type="scientific">Physcomitrium patens</name>
    <name type="common">Spreading-leaved earth moss</name>
    <name type="synonym">Physcomitrella patens</name>
    <dbReference type="NCBI Taxonomy" id="3218"/>
    <lineage>
        <taxon>Eukaryota</taxon>
        <taxon>Viridiplantae</taxon>
        <taxon>Streptophyta</taxon>
        <taxon>Embryophyta</taxon>
        <taxon>Bryophyta</taxon>
        <taxon>Bryophytina</taxon>
        <taxon>Bryopsida</taxon>
        <taxon>Funariidae</taxon>
        <taxon>Funariales</taxon>
        <taxon>Funariaceae</taxon>
        <taxon>Physcomitrium</taxon>
    </lineage>
</organism>
<dbReference type="AlphaFoldDB" id="A0A2K1JGP5"/>
<accession>A0A2K1JGP5</accession>